<dbReference type="RefSeq" id="WP_011066490.1">
    <property type="nucleotide sequence ID" value="NC_004193.1"/>
</dbReference>
<evidence type="ECO:0000313" key="1">
    <source>
        <dbReference type="EMBL" id="BAC14051.1"/>
    </source>
</evidence>
<dbReference type="SUPFAM" id="SSF53474">
    <property type="entry name" value="alpha/beta-Hydrolases"/>
    <property type="match status" value="1"/>
</dbReference>
<dbReference type="AlphaFoldDB" id="Q8EPK6"/>
<dbReference type="PANTHER" id="PTHR22946">
    <property type="entry name" value="DIENELACTONE HYDROLASE DOMAIN-CONTAINING PROTEIN-RELATED"/>
    <property type="match status" value="1"/>
</dbReference>
<dbReference type="HOGENOM" id="CLU_056134_1_0_9"/>
<dbReference type="STRING" id="221109.gene:10734341"/>
<reference evidence="1 2" key="2">
    <citation type="journal article" date="2002" name="Nucleic Acids Res.">
        <title>Genome sequence of Oceanobacillus iheyensis isolated from the Iheya Ridge and its unexpected adaptive capabilities to extreme environments.</title>
        <authorList>
            <person name="Takami H."/>
            <person name="Takaki Y."/>
            <person name="Uchiyama I."/>
        </authorList>
    </citation>
    <scope>NUCLEOTIDE SEQUENCE [LARGE SCALE GENOMIC DNA]</scope>
    <source>
        <strain evidence="2">DSM 14371 / CIP 107618 / JCM 11309 / KCTC 3954 / HTE831</strain>
    </source>
</reference>
<proteinExistence type="predicted"/>
<dbReference type="InterPro" id="IPR050261">
    <property type="entry name" value="FrsA_esterase"/>
</dbReference>
<dbReference type="eggNOG" id="COG1506">
    <property type="taxonomic scope" value="Bacteria"/>
</dbReference>
<dbReference type="Pfam" id="PF12715">
    <property type="entry name" value="Abhydrolase_7"/>
    <property type="match status" value="1"/>
</dbReference>
<dbReference type="OrthoDB" id="8183145at2"/>
<name>Q8EPK6_OCEIH</name>
<dbReference type="EMBL" id="BA000028">
    <property type="protein sequence ID" value="BAC14051.1"/>
    <property type="molecule type" value="Genomic_DNA"/>
</dbReference>
<sequence length="335" mass="37775">MNNISMFLNQQYINTIHSLDKHDKTHGKGMKDCVSHALGEFQNNSVHFNPKVLERRKLENYKLICMEITSIQPLRIPLYILIPNKKKKRKLPTVLALHGHGYGMKEAIGLNINGEQCKFTGIHNKFAARLVNKGVIVVVPGIIGFGDRRLDEDMNAEQPLENSCFEIGSQLLLMGKTLAGLRVQEIKRVLDYIQSFNMVDEEKIGSFGFSGGGLVAAFTSILDERIKATVLSGYLSTFKGSIMSRRHCLDNYIPGILEIGEMDELIALIAPRPLFIESGKDDKLFPMDQVEISMNKLLKIYKAYNAETELEAHYFNGGHEINGEESFSWLIQNLN</sequence>
<dbReference type="Gene3D" id="3.40.50.1820">
    <property type="entry name" value="alpha/beta hydrolase"/>
    <property type="match status" value="1"/>
</dbReference>
<dbReference type="ESTHER" id="oceih-OB2095">
    <property type="family name" value="Abhydrolase_7"/>
</dbReference>
<reference evidence="1 2" key="1">
    <citation type="journal article" date="2001" name="FEMS Microbiol. Lett.">
        <title>Oceanobacillus iheyensis gen. nov., sp. nov., a deep-sea extremely halotolerant and alkaliphilic species isolated from a depth of 1050 m on the Iheya Ridge.</title>
        <authorList>
            <person name="Lu J."/>
            <person name="Nogi Y."/>
            <person name="Takami H."/>
        </authorList>
    </citation>
    <scope>NUCLEOTIDE SEQUENCE [LARGE SCALE GENOMIC DNA]</scope>
    <source>
        <strain evidence="2">DSM 14371 / CIP 107618 / JCM 11309 / KCTC 3954 / HTE831</strain>
    </source>
</reference>
<keyword evidence="2" id="KW-1185">Reference proteome</keyword>
<protein>
    <submittedName>
        <fullName evidence="1">Hypothetical conserved protein</fullName>
    </submittedName>
</protein>
<dbReference type="PANTHER" id="PTHR22946:SF8">
    <property type="entry name" value="ACETYL XYLAN ESTERASE DOMAIN-CONTAINING PROTEIN"/>
    <property type="match status" value="1"/>
</dbReference>
<dbReference type="InterPro" id="IPR025890">
    <property type="entry name" value="Abhydrolase_bac"/>
</dbReference>
<evidence type="ECO:0000313" key="2">
    <source>
        <dbReference type="Proteomes" id="UP000000822"/>
    </source>
</evidence>
<organism evidence="1 2">
    <name type="scientific">Oceanobacillus iheyensis (strain DSM 14371 / CIP 107618 / JCM 11309 / KCTC 3954 / HTE831)</name>
    <dbReference type="NCBI Taxonomy" id="221109"/>
    <lineage>
        <taxon>Bacteria</taxon>
        <taxon>Bacillati</taxon>
        <taxon>Bacillota</taxon>
        <taxon>Bacilli</taxon>
        <taxon>Bacillales</taxon>
        <taxon>Bacillaceae</taxon>
        <taxon>Oceanobacillus</taxon>
    </lineage>
</organism>
<dbReference type="Proteomes" id="UP000000822">
    <property type="component" value="Chromosome"/>
</dbReference>
<dbReference type="InterPro" id="IPR029058">
    <property type="entry name" value="AB_hydrolase_fold"/>
</dbReference>
<accession>Q8EPK6</accession>
<gene>
    <name evidence="1" type="ordered locus">OB2095</name>
</gene>
<dbReference type="KEGG" id="oih:OB2095"/>